<dbReference type="GO" id="GO:0005886">
    <property type="term" value="C:plasma membrane"/>
    <property type="evidence" value="ECO:0007669"/>
    <property type="project" value="UniProtKB-SubCell"/>
</dbReference>
<reference evidence="8 9" key="1">
    <citation type="submission" date="2019-09" db="EMBL/GenBank/DDBJ databases">
        <title>Genomes of family Cryomorphaceae.</title>
        <authorList>
            <person name="Bowman J.P."/>
        </authorList>
    </citation>
    <scope>NUCLEOTIDE SEQUENCE [LARGE SCALE GENOMIC DNA]</scope>
    <source>
        <strain evidence="8 9">LMG 25704</strain>
    </source>
</reference>
<dbReference type="EMBL" id="WBVO01000012">
    <property type="protein sequence ID" value="KAB2807034.1"/>
    <property type="molecule type" value="Genomic_DNA"/>
</dbReference>
<dbReference type="GO" id="GO:0022857">
    <property type="term" value="F:transmembrane transporter activity"/>
    <property type="evidence" value="ECO:0007669"/>
    <property type="project" value="InterPro"/>
</dbReference>
<accession>A0A6N6RDD3</accession>
<keyword evidence="6" id="KW-0472">Membrane</keyword>
<dbReference type="Proteomes" id="UP000468650">
    <property type="component" value="Unassembled WGS sequence"/>
</dbReference>
<name>A0A6N6RDD3_9FLAO</name>
<comment type="caution">
    <text evidence="8">The sequence shown here is derived from an EMBL/GenBank/DDBJ whole genome shotgun (WGS) entry which is preliminary data.</text>
</comment>
<evidence type="ECO:0000256" key="4">
    <source>
        <dbReference type="ARBA" id="ARBA00022692"/>
    </source>
</evidence>
<evidence type="ECO:0000313" key="8">
    <source>
        <dbReference type="EMBL" id="KAB2807034.1"/>
    </source>
</evidence>
<evidence type="ECO:0000256" key="1">
    <source>
        <dbReference type="ARBA" id="ARBA00004162"/>
    </source>
</evidence>
<dbReference type="GO" id="GO:0015031">
    <property type="term" value="P:protein transport"/>
    <property type="evidence" value="ECO:0007669"/>
    <property type="project" value="UniProtKB-KW"/>
</dbReference>
<organism evidence="8 9">
    <name type="scientific">Phaeocystidibacter luteus</name>
    <dbReference type="NCBI Taxonomy" id="911197"/>
    <lineage>
        <taxon>Bacteria</taxon>
        <taxon>Pseudomonadati</taxon>
        <taxon>Bacteroidota</taxon>
        <taxon>Flavobacteriia</taxon>
        <taxon>Flavobacteriales</taxon>
        <taxon>Phaeocystidibacteraceae</taxon>
        <taxon>Phaeocystidibacter</taxon>
    </lineage>
</organism>
<dbReference type="RefSeq" id="WP_151668224.1">
    <property type="nucleotide sequence ID" value="NZ_WBVO01000012.1"/>
</dbReference>
<dbReference type="AlphaFoldDB" id="A0A6N6RDD3"/>
<comment type="subcellular location">
    <subcellularLocation>
        <location evidence="1">Cell membrane</location>
        <topology evidence="1">Single-pass membrane protein</topology>
    </subcellularLocation>
    <subcellularLocation>
        <location evidence="7">Cell membrane</location>
        <topology evidence="7">Single-pass type II membrane protein</topology>
    </subcellularLocation>
</comment>
<dbReference type="PANTHER" id="PTHR30558:SF3">
    <property type="entry name" value="BIOPOLYMER TRANSPORT PROTEIN EXBD-RELATED"/>
    <property type="match status" value="1"/>
</dbReference>
<sequence length="190" mass="21224">MARKKREIAEINAGSMADIAFLLLIFFLVTTTMDIDKGLNRKLPPIDEEQTEQDNKIKKKNIFEVVVNANNDLLVEQEYMELTELREAAMNFIDNNGDGSCEECQGFNDPTSSDNPGKAIISVSSDRGTSYKTYVTVTNELIAAYNDLREGLSQRKFGKSVADLTEEQRDFIADVYPQIISEAEPVQIGG</sequence>
<gene>
    <name evidence="8" type="ORF">F8C67_12625</name>
</gene>
<evidence type="ECO:0000256" key="6">
    <source>
        <dbReference type="ARBA" id="ARBA00023136"/>
    </source>
</evidence>
<evidence type="ECO:0000256" key="7">
    <source>
        <dbReference type="RuleBase" id="RU003879"/>
    </source>
</evidence>
<keyword evidence="4 7" id="KW-0812">Transmembrane</keyword>
<keyword evidence="3" id="KW-1003">Cell membrane</keyword>
<keyword evidence="5" id="KW-1133">Transmembrane helix</keyword>
<evidence type="ECO:0000256" key="3">
    <source>
        <dbReference type="ARBA" id="ARBA00022475"/>
    </source>
</evidence>
<keyword evidence="7" id="KW-0653">Protein transport</keyword>
<dbReference type="InterPro" id="IPR003400">
    <property type="entry name" value="ExbD"/>
</dbReference>
<keyword evidence="9" id="KW-1185">Reference proteome</keyword>
<dbReference type="PANTHER" id="PTHR30558">
    <property type="entry name" value="EXBD MEMBRANE COMPONENT OF PMF-DRIVEN MACROMOLECULE IMPORT SYSTEM"/>
    <property type="match status" value="1"/>
</dbReference>
<comment type="similarity">
    <text evidence="2 7">Belongs to the ExbD/TolR family.</text>
</comment>
<keyword evidence="7" id="KW-0813">Transport</keyword>
<dbReference type="Pfam" id="PF02472">
    <property type="entry name" value="ExbD"/>
    <property type="match status" value="1"/>
</dbReference>
<proteinExistence type="inferred from homology"/>
<dbReference type="OrthoDB" id="9801500at2"/>
<evidence type="ECO:0000256" key="2">
    <source>
        <dbReference type="ARBA" id="ARBA00005811"/>
    </source>
</evidence>
<evidence type="ECO:0000256" key="5">
    <source>
        <dbReference type="ARBA" id="ARBA00022989"/>
    </source>
</evidence>
<evidence type="ECO:0000313" key="9">
    <source>
        <dbReference type="Proteomes" id="UP000468650"/>
    </source>
</evidence>
<protein>
    <submittedName>
        <fullName evidence="8">Biopolymer transporter ExbD</fullName>
    </submittedName>
</protein>